<dbReference type="Proteomes" id="UP000618051">
    <property type="component" value="Unassembled WGS sequence"/>
</dbReference>
<dbReference type="GO" id="GO:0030674">
    <property type="term" value="F:protein-macromolecule adaptor activity"/>
    <property type="evidence" value="ECO:0007669"/>
    <property type="project" value="TreeGrafter"/>
</dbReference>
<dbReference type="InterPro" id="IPR005352">
    <property type="entry name" value="Erg28"/>
</dbReference>
<keyword evidence="6" id="KW-0752">Steroid biosynthesis</keyword>
<keyword evidence="11" id="KW-1207">Sterol metabolism</keyword>
<evidence type="ECO:0000256" key="12">
    <source>
        <dbReference type="ARBA" id="ARBA00023221"/>
    </source>
</evidence>
<evidence type="ECO:0008006" key="18">
    <source>
        <dbReference type="Google" id="ProtNLM"/>
    </source>
</evidence>
<dbReference type="GO" id="GO:0005789">
    <property type="term" value="C:endoplasmic reticulum membrane"/>
    <property type="evidence" value="ECO:0007669"/>
    <property type="project" value="UniProtKB-SubCell"/>
</dbReference>
<dbReference type="AlphaFoldDB" id="A0A835NTW9"/>
<evidence type="ECO:0000256" key="6">
    <source>
        <dbReference type="ARBA" id="ARBA00022955"/>
    </source>
</evidence>
<feature type="transmembrane region" description="Helical" evidence="14">
    <location>
        <begin position="98"/>
        <end position="121"/>
    </location>
</feature>
<feature type="transmembrane region" description="Helical" evidence="14">
    <location>
        <begin position="69"/>
        <end position="92"/>
    </location>
</feature>
<dbReference type="EMBL" id="JADDUC010000058">
    <property type="protein sequence ID" value="KAG0120821.1"/>
    <property type="molecule type" value="Genomic_DNA"/>
</dbReference>
<evidence type="ECO:0000256" key="13">
    <source>
        <dbReference type="SAM" id="MobiDB-lite"/>
    </source>
</evidence>
<evidence type="ECO:0000256" key="7">
    <source>
        <dbReference type="ARBA" id="ARBA00022989"/>
    </source>
</evidence>
<evidence type="ECO:0000256" key="5">
    <source>
        <dbReference type="ARBA" id="ARBA00022824"/>
    </source>
</evidence>
<evidence type="ECO:0000313" key="17">
    <source>
        <dbReference type="Proteomes" id="UP000618051"/>
    </source>
</evidence>
<keyword evidence="4 14" id="KW-0812">Transmembrane</keyword>
<keyword evidence="10 14" id="KW-0472">Membrane</keyword>
<dbReference type="PANTHER" id="PTHR15451:SF19">
    <property type="entry name" value="ERGOSTEROL BIOSYNTHETIC PROTEIN 28 HOMOLOG"/>
    <property type="match status" value="1"/>
</dbReference>
<evidence type="ECO:0000256" key="2">
    <source>
        <dbReference type="ARBA" id="ARBA00005377"/>
    </source>
</evidence>
<evidence type="ECO:0000313" key="16">
    <source>
        <dbReference type="EMBL" id="KAI1237709.1"/>
    </source>
</evidence>
<evidence type="ECO:0000313" key="15">
    <source>
        <dbReference type="EMBL" id="KAG0120821.1"/>
    </source>
</evidence>
<name>A0A835NTW9_9PASS</name>
<dbReference type="GO" id="GO:0016126">
    <property type="term" value="P:sterol biosynthetic process"/>
    <property type="evidence" value="ECO:0007669"/>
    <property type="project" value="UniProtKB-KW"/>
</dbReference>
<evidence type="ECO:0000256" key="10">
    <source>
        <dbReference type="ARBA" id="ARBA00023136"/>
    </source>
</evidence>
<keyword evidence="9" id="KW-0443">Lipid metabolism</keyword>
<keyword evidence="7 14" id="KW-1133">Transmembrane helix</keyword>
<sequence length="391" mass="43436">MSRWLVMVSVIAAGNTLQSFRDHGFLSEKLYTASPGLVNGLQARTFGVWTLLSSVIRCLCAIDIRNRTLYHITLFTFFLALAHFLSEVFIYHTAALTIGVMAPLMVASFSIMGMLIGLQYLERRQRHPVLRKYVSQILGTAKPAARPHKDHQWTQFCETRAASPGQILPFLRDAAMNVEDADCNQLDLRPCEHCTSKKSIAKEKWQGMLARSAFPTHQATNTDSSTRNPNNPYACPKYSNTPSTQCFWALNSMCLSLSRTKIHRDWFMPEIRAPTIPDSTMVSPILPAFTSSPCEKSLSAFSLLTVNNILSKTRNARRQTPQGTNEKCHQEITDMPHQFKALLRHSQSPARQVTATCVASRGAAAHYLVPKDRNGAGGGDLVGAKPDRGDA</sequence>
<gene>
    <name evidence="16" type="ORF">IHE44_0013795</name>
    <name evidence="15" type="ORF">IHE44_011988</name>
</gene>
<evidence type="ECO:0000256" key="1">
    <source>
        <dbReference type="ARBA" id="ARBA00004477"/>
    </source>
</evidence>
<evidence type="ECO:0000256" key="8">
    <source>
        <dbReference type="ARBA" id="ARBA00023011"/>
    </source>
</evidence>
<proteinExistence type="inferred from homology"/>
<evidence type="ECO:0000256" key="4">
    <source>
        <dbReference type="ARBA" id="ARBA00022692"/>
    </source>
</evidence>
<comment type="similarity">
    <text evidence="2">Belongs to the ERG28 family.</text>
</comment>
<reference evidence="16" key="3">
    <citation type="submission" date="2022-01" db="EMBL/GenBank/DDBJ databases">
        <authorList>
            <person name="Rubenstein D.R."/>
        </authorList>
    </citation>
    <scope>NUCLEOTIDE SEQUENCE</scope>
    <source>
        <strain evidence="16">SS15</strain>
        <tissue evidence="16">Liver</tissue>
    </source>
</reference>
<accession>A0A835NTW9</accession>
<feature type="region of interest" description="Disordered" evidence="13">
    <location>
        <begin position="370"/>
        <end position="391"/>
    </location>
</feature>
<reference evidence="16 17" key="2">
    <citation type="journal article" date="2021" name="J. Hered.">
        <title>Feather Gene Expression Elucidates the Developmental Basis of Plumage Iridescence in African Starlings.</title>
        <authorList>
            <person name="Rubenstein D.R."/>
            <person name="Corvelo A."/>
            <person name="MacManes M.D."/>
            <person name="Maia R."/>
            <person name="Narzisi G."/>
            <person name="Rousaki A."/>
            <person name="Vandenabeele P."/>
            <person name="Shawkey M.D."/>
            <person name="Solomon J."/>
        </authorList>
    </citation>
    <scope>NUCLEOTIDE SEQUENCE [LARGE SCALE GENOMIC DNA]</scope>
    <source>
        <strain evidence="16">SS15</strain>
    </source>
</reference>
<evidence type="ECO:0000256" key="11">
    <source>
        <dbReference type="ARBA" id="ARBA00023166"/>
    </source>
</evidence>
<keyword evidence="12" id="KW-0753">Steroid metabolism</keyword>
<comment type="subcellular location">
    <subcellularLocation>
        <location evidence="1">Endoplasmic reticulum membrane</location>
        <topology evidence="1">Multi-pass membrane protein</topology>
    </subcellularLocation>
</comment>
<keyword evidence="5" id="KW-0256">Endoplasmic reticulum</keyword>
<dbReference type="EMBL" id="JADDUC020000007">
    <property type="protein sequence ID" value="KAI1237709.1"/>
    <property type="molecule type" value="Genomic_DNA"/>
</dbReference>
<reference evidence="15" key="1">
    <citation type="submission" date="2020-10" db="EMBL/GenBank/DDBJ databases">
        <title>Feather gene expression reveals the developmental basis of iridescence in African starlings.</title>
        <authorList>
            <person name="Rubenstein D.R."/>
        </authorList>
    </citation>
    <scope>NUCLEOTIDE SEQUENCE</scope>
    <source>
        <strain evidence="15">SS15</strain>
        <tissue evidence="15">Liver</tissue>
    </source>
</reference>
<keyword evidence="8" id="KW-0756">Sterol biosynthesis</keyword>
<dbReference type="PANTHER" id="PTHR15451">
    <property type="entry name" value="ERGOSTEROL BIOSYNTHETIC PROTEIN 28-RELATED"/>
    <property type="match status" value="1"/>
</dbReference>
<dbReference type="OrthoDB" id="6485510at2759"/>
<comment type="caution">
    <text evidence="15">The sequence shown here is derived from an EMBL/GenBank/DDBJ whole genome shotgun (WGS) entry which is preliminary data.</text>
</comment>
<keyword evidence="17" id="KW-1185">Reference proteome</keyword>
<evidence type="ECO:0000256" key="14">
    <source>
        <dbReference type="SAM" id="Phobius"/>
    </source>
</evidence>
<evidence type="ECO:0000256" key="3">
    <source>
        <dbReference type="ARBA" id="ARBA00022516"/>
    </source>
</evidence>
<keyword evidence="3" id="KW-0444">Lipid biosynthesis</keyword>
<evidence type="ECO:0000256" key="9">
    <source>
        <dbReference type="ARBA" id="ARBA00023098"/>
    </source>
</evidence>
<dbReference type="Pfam" id="PF03694">
    <property type="entry name" value="Erg28"/>
    <property type="match status" value="1"/>
</dbReference>
<protein>
    <recommendedName>
        <fullName evidence="18">Ergosterol biosynthetic protein 28</fullName>
    </recommendedName>
</protein>
<organism evidence="15">
    <name type="scientific">Lamprotornis superbus</name>
    <dbReference type="NCBI Taxonomy" id="245042"/>
    <lineage>
        <taxon>Eukaryota</taxon>
        <taxon>Metazoa</taxon>
        <taxon>Chordata</taxon>
        <taxon>Craniata</taxon>
        <taxon>Vertebrata</taxon>
        <taxon>Euteleostomi</taxon>
        <taxon>Archelosauria</taxon>
        <taxon>Archosauria</taxon>
        <taxon>Dinosauria</taxon>
        <taxon>Saurischia</taxon>
        <taxon>Theropoda</taxon>
        <taxon>Coelurosauria</taxon>
        <taxon>Aves</taxon>
        <taxon>Neognathae</taxon>
        <taxon>Neoaves</taxon>
        <taxon>Telluraves</taxon>
        <taxon>Australaves</taxon>
        <taxon>Passeriformes</taxon>
        <taxon>Sturnidae</taxon>
        <taxon>Lamprotornis</taxon>
    </lineage>
</organism>